<name>A0ABU5MT37_9BACT</name>
<dbReference type="Proteomes" id="UP001290861">
    <property type="component" value="Unassembled WGS sequence"/>
</dbReference>
<evidence type="ECO:0000259" key="5">
    <source>
        <dbReference type="Pfam" id="PF00884"/>
    </source>
</evidence>
<evidence type="ECO:0000256" key="2">
    <source>
        <dbReference type="ARBA" id="ARBA00022723"/>
    </source>
</evidence>
<sequence>MKALHLVVIVLITCIQTMAEKPNIILFVSDDHGLDALGCYGNPVIKTPNMDQLAADGVRFTRAYCTSASCAASRSVILTGKFGHATGSYGHVHDYHHFSTFDTVKSLPVMLSEAGYHTAQIGKYHVAPESVYKFDVRYKCDPRSTIEMAETVTPTIRQDKPFFLYFCPDDPHRGDPFTPDPWNAPNSFGNKSEPYPGETIVKYDPKDVIVPEFLPDTQECREELAQYYQSISRIDQGLGKLLKILDDSGKTDNTVIIYISDNGIAFPGAKTTVYEPGIKLPCIVKDPRTDFQGLKNRSMISWVDLTPTILDFAGVTVEKSRFHGRSFLPILGKKNSKSWNTVYAAHNFHELTMYYPMRVIREDNMKLIWNIAYGLKYPFASDLWAASTWQSVYRNKGEYFGHRKVQDYLFRPEFELYDLKSDPEESRNLADDPAYANQLETMKKKIQAFQIETNDPWQIIWGNKSNMQGTGVNL</sequence>
<dbReference type="InterPro" id="IPR017850">
    <property type="entry name" value="Alkaline_phosphatase_core_sf"/>
</dbReference>
<dbReference type="PANTHER" id="PTHR42693">
    <property type="entry name" value="ARYLSULFATASE FAMILY MEMBER"/>
    <property type="match status" value="1"/>
</dbReference>
<evidence type="ECO:0000313" key="7">
    <source>
        <dbReference type="Proteomes" id="UP001290861"/>
    </source>
</evidence>
<comment type="similarity">
    <text evidence="1">Belongs to the sulfatase family.</text>
</comment>
<comment type="caution">
    <text evidence="6">The sequence shown here is derived from an EMBL/GenBank/DDBJ whole genome shotgun (WGS) entry which is preliminary data.</text>
</comment>
<proteinExistence type="inferred from homology"/>
<dbReference type="Gene3D" id="3.40.720.10">
    <property type="entry name" value="Alkaline Phosphatase, subunit A"/>
    <property type="match status" value="1"/>
</dbReference>
<keyword evidence="4" id="KW-0106">Calcium</keyword>
<keyword evidence="7" id="KW-1185">Reference proteome</keyword>
<accession>A0ABU5MT37</accession>
<feature type="domain" description="Sulfatase N-terminal" evidence="5">
    <location>
        <begin position="22"/>
        <end position="315"/>
    </location>
</feature>
<gene>
    <name evidence="6" type="ORF">P9H32_01865</name>
</gene>
<dbReference type="InterPro" id="IPR050738">
    <property type="entry name" value="Sulfatase"/>
</dbReference>
<dbReference type="InterPro" id="IPR024607">
    <property type="entry name" value="Sulfatase_CS"/>
</dbReference>
<keyword evidence="3" id="KW-0378">Hydrolase</keyword>
<protein>
    <submittedName>
        <fullName evidence="6">Sulfatase</fullName>
    </submittedName>
</protein>
<evidence type="ECO:0000256" key="4">
    <source>
        <dbReference type="ARBA" id="ARBA00022837"/>
    </source>
</evidence>
<dbReference type="PANTHER" id="PTHR42693:SF53">
    <property type="entry name" value="ENDO-4-O-SULFATASE"/>
    <property type="match status" value="1"/>
</dbReference>
<dbReference type="PROSITE" id="PS00149">
    <property type="entry name" value="SULFATASE_2"/>
    <property type="match status" value="1"/>
</dbReference>
<evidence type="ECO:0000313" key="6">
    <source>
        <dbReference type="EMBL" id="MDZ8117359.1"/>
    </source>
</evidence>
<dbReference type="SUPFAM" id="SSF53649">
    <property type="entry name" value="Alkaline phosphatase-like"/>
    <property type="match status" value="1"/>
</dbReference>
<dbReference type="CDD" id="cd16027">
    <property type="entry name" value="SGSH"/>
    <property type="match status" value="1"/>
</dbReference>
<dbReference type="EMBL" id="JARVCO010000002">
    <property type="protein sequence ID" value="MDZ8117359.1"/>
    <property type="molecule type" value="Genomic_DNA"/>
</dbReference>
<organism evidence="6 7">
    <name type="scientific">Pontiella agarivorans</name>
    <dbReference type="NCBI Taxonomy" id="3038953"/>
    <lineage>
        <taxon>Bacteria</taxon>
        <taxon>Pseudomonadati</taxon>
        <taxon>Kiritimatiellota</taxon>
        <taxon>Kiritimatiellia</taxon>
        <taxon>Kiritimatiellales</taxon>
        <taxon>Pontiellaceae</taxon>
        <taxon>Pontiella</taxon>
    </lineage>
</organism>
<evidence type="ECO:0000256" key="1">
    <source>
        <dbReference type="ARBA" id="ARBA00008779"/>
    </source>
</evidence>
<dbReference type="Pfam" id="PF00884">
    <property type="entry name" value="Sulfatase"/>
    <property type="match status" value="1"/>
</dbReference>
<keyword evidence="2" id="KW-0479">Metal-binding</keyword>
<reference evidence="6 7" key="1">
    <citation type="journal article" date="2024" name="Appl. Environ. Microbiol.">
        <title>Pontiella agarivorans sp. nov., a novel marine anaerobic bacterium capable of degrading macroalgal polysaccharides and fixing nitrogen.</title>
        <authorList>
            <person name="Liu N."/>
            <person name="Kivenson V."/>
            <person name="Peng X."/>
            <person name="Cui Z."/>
            <person name="Lankiewicz T.S."/>
            <person name="Gosselin K.M."/>
            <person name="English C.J."/>
            <person name="Blair E.M."/>
            <person name="O'Malley M.A."/>
            <person name="Valentine D.L."/>
        </authorList>
    </citation>
    <scope>NUCLEOTIDE SEQUENCE [LARGE SCALE GENOMIC DNA]</scope>
    <source>
        <strain evidence="6 7">NLcol2</strain>
    </source>
</reference>
<dbReference type="RefSeq" id="WP_322607160.1">
    <property type="nucleotide sequence ID" value="NZ_JARVCO010000002.1"/>
</dbReference>
<evidence type="ECO:0000256" key="3">
    <source>
        <dbReference type="ARBA" id="ARBA00022801"/>
    </source>
</evidence>
<dbReference type="InterPro" id="IPR000917">
    <property type="entry name" value="Sulfatase_N"/>
</dbReference>